<keyword evidence="3" id="KW-1185">Reference proteome</keyword>
<dbReference type="Proteomes" id="UP001369736">
    <property type="component" value="Unassembled WGS sequence"/>
</dbReference>
<organism evidence="2 3">
    <name type="scientific">Actinomycetospora flava</name>
    <dbReference type="NCBI Taxonomy" id="3129232"/>
    <lineage>
        <taxon>Bacteria</taxon>
        <taxon>Bacillati</taxon>
        <taxon>Actinomycetota</taxon>
        <taxon>Actinomycetes</taxon>
        <taxon>Pseudonocardiales</taxon>
        <taxon>Pseudonocardiaceae</taxon>
        <taxon>Actinomycetospora</taxon>
    </lineage>
</organism>
<accession>A0ABU8MGZ3</accession>
<dbReference type="EMBL" id="JBBEGM010000023">
    <property type="protein sequence ID" value="MEJ2865897.1"/>
    <property type="molecule type" value="Genomic_DNA"/>
</dbReference>
<gene>
    <name evidence="2" type="ORF">WCD58_32410</name>
</gene>
<evidence type="ECO:0000313" key="2">
    <source>
        <dbReference type="EMBL" id="MEJ2865897.1"/>
    </source>
</evidence>
<protein>
    <submittedName>
        <fullName evidence="2">Uncharacterized protein</fullName>
    </submittedName>
</protein>
<feature type="region of interest" description="Disordered" evidence="1">
    <location>
        <begin position="1"/>
        <end position="24"/>
    </location>
</feature>
<proteinExistence type="predicted"/>
<evidence type="ECO:0000256" key="1">
    <source>
        <dbReference type="SAM" id="MobiDB-lite"/>
    </source>
</evidence>
<name>A0ABU8MGZ3_9PSEU</name>
<sequence length="82" mass="9292">MTTELPPGWKVKPGRGRTDANGNQRDYVVVTAPDGARFTWYESDGAGDVRLHRPDHLIELGSTRNHPDGDSLYVRFLPMRDR</sequence>
<comment type="caution">
    <text evidence="2">The sequence shown here is derived from an EMBL/GenBank/DDBJ whole genome shotgun (WGS) entry which is preliminary data.</text>
</comment>
<reference evidence="2 3" key="1">
    <citation type="submission" date="2024-03" db="EMBL/GenBank/DDBJ databases">
        <title>Actinomycetospora sp. OC33-EN07, a novel actinomycete isolated from wild orchid (Aerides multiflora).</title>
        <authorList>
            <person name="Suriyachadkun C."/>
        </authorList>
    </citation>
    <scope>NUCLEOTIDE SEQUENCE [LARGE SCALE GENOMIC DNA]</scope>
    <source>
        <strain evidence="2 3">OC33-EN07</strain>
    </source>
</reference>
<evidence type="ECO:0000313" key="3">
    <source>
        <dbReference type="Proteomes" id="UP001369736"/>
    </source>
</evidence>
<dbReference type="RefSeq" id="WP_337707274.1">
    <property type="nucleotide sequence ID" value="NZ_JBBEGM010000023.1"/>
</dbReference>